<comment type="caution">
    <text evidence="2">The sequence shown here is derived from an EMBL/GenBank/DDBJ whole genome shotgun (WGS) entry which is preliminary data.</text>
</comment>
<evidence type="ECO:0000256" key="1">
    <source>
        <dbReference type="SAM" id="MobiDB-lite"/>
    </source>
</evidence>
<feature type="compositionally biased region" description="Polar residues" evidence="1">
    <location>
        <begin position="131"/>
        <end position="146"/>
    </location>
</feature>
<accession>A0A8S9Y0X5</accession>
<proteinExistence type="predicted"/>
<keyword evidence="3" id="KW-1185">Reference proteome</keyword>
<dbReference type="EMBL" id="WIXP02000003">
    <property type="protein sequence ID" value="KAF6213986.1"/>
    <property type="molecule type" value="Genomic_DNA"/>
</dbReference>
<dbReference type="OrthoDB" id="6629675at2759"/>
<evidence type="ECO:0000313" key="3">
    <source>
        <dbReference type="Proteomes" id="UP000466442"/>
    </source>
</evidence>
<name>A0A8S9Y0X5_APOLU</name>
<reference evidence="2" key="1">
    <citation type="journal article" date="2021" name="Mol. Ecol. Resour.">
        <title>Apolygus lucorum genome provides insights into omnivorousness and mesophyll feeding.</title>
        <authorList>
            <person name="Liu Y."/>
            <person name="Liu H."/>
            <person name="Wang H."/>
            <person name="Huang T."/>
            <person name="Liu B."/>
            <person name="Yang B."/>
            <person name="Yin L."/>
            <person name="Li B."/>
            <person name="Zhang Y."/>
            <person name="Zhang S."/>
            <person name="Jiang F."/>
            <person name="Zhang X."/>
            <person name="Ren Y."/>
            <person name="Wang B."/>
            <person name="Wang S."/>
            <person name="Lu Y."/>
            <person name="Wu K."/>
            <person name="Fan W."/>
            <person name="Wang G."/>
        </authorList>
    </citation>
    <scope>NUCLEOTIDE SEQUENCE</scope>
    <source>
        <strain evidence="2">12Hb</strain>
    </source>
</reference>
<evidence type="ECO:0000313" key="2">
    <source>
        <dbReference type="EMBL" id="KAF6213986.1"/>
    </source>
</evidence>
<organism evidence="2 3">
    <name type="scientific">Apolygus lucorum</name>
    <name type="common">Small green plant bug</name>
    <name type="synonym">Lygocoris lucorum</name>
    <dbReference type="NCBI Taxonomy" id="248454"/>
    <lineage>
        <taxon>Eukaryota</taxon>
        <taxon>Metazoa</taxon>
        <taxon>Ecdysozoa</taxon>
        <taxon>Arthropoda</taxon>
        <taxon>Hexapoda</taxon>
        <taxon>Insecta</taxon>
        <taxon>Pterygota</taxon>
        <taxon>Neoptera</taxon>
        <taxon>Paraneoptera</taxon>
        <taxon>Hemiptera</taxon>
        <taxon>Heteroptera</taxon>
        <taxon>Panheteroptera</taxon>
        <taxon>Cimicomorpha</taxon>
        <taxon>Miridae</taxon>
        <taxon>Mirini</taxon>
        <taxon>Apolygus</taxon>
    </lineage>
</organism>
<protein>
    <submittedName>
        <fullName evidence="2">Uncharacterized protein</fullName>
    </submittedName>
</protein>
<dbReference type="AlphaFoldDB" id="A0A8S9Y0X5"/>
<dbReference type="Proteomes" id="UP000466442">
    <property type="component" value="Unassembled WGS sequence"/>
</dbReference>
<feature type="region of interest" description="Disordered" evidence="1">
    <location>
        <begin position="104"/>
        <end position="156"/>
    </location>
</feature>
<gene>
    <name evidence="2" type="ORF">GE061_011715</name>
</gene>
<sequence>MKVRSYPGKAVEAMGLSYEANWEGLRNPFRQEPMSVGSTVASSFEYHPSSEARPQSSSISSRDLALNPFRGKSVSFEDEREEEFSIPRPKLIVPVHTYGIRKRRTGMVLQSGRSGSGDGETRHKQNHHNHLSSSAYQQHPSNPNNRQQHRSCPDWFGNVAPAAHELQDLFGSTVQDCLFLADEKGPTGMAFPFTFGQLGYRE</sequence>